<accession>A0A0F9EEB3</accession>
<protein>
    <submittedName>
        <fullName evidence="1">Uncharacterized protein</fullName>
    </submittedName>
</protein>
<name>A0A0F9EEB3_9ZZZZ</name>
<proteinExistence type="predicted"/>
<comment type="caution">
    <text evidence="1">The sequence shown here is derived from an EMBL/GenBank/DDBJ whole genome shotgun (WGS) entry which is preliminary data.</text>
</comment>
<dbReference type="AlphaFoldDB" id="A0A0F9EEB3"/>
<sequence>MSETKPTVGVHKAALEICKRFSSVFLVAIPTDIHDQVVAIIEKAEPIVNARPKVEELMEAIREAETIVCETFEWDHICNVVREVEAALNPADTNSPEVRKARGAM</sequence>
<organism evidence="1">
    <name type="scientific">marine sediment metagenome</name>
    <dbReference type="NCBI Taxonomy" id="412755"/>
    <lineage>
        <taxon>unclassified sequences</taxon>
        <taxon>metagenomes</taxon>
        <taxon>ecological metagenomes</taxon>
    </lineage>
</organism>
<gene>
    <name evidence="1" type="ORF">LCGC14_2163310</name>
</gene>
<evidence type="ECO:0000313" key="1">
    <source>
        <dbReference type="EMBL" id="KKL64601.1"/>
    </source>
</evidence>
<dbReference type="EMBL" id="LAZR01027791">
    <property type="protein sequence ID" value="KKL64601.1"/>
    <property type="molecule type" value="Genomic_DNA"/>
</dbReference>
<reference evidence="1" key="1">
    <citation type="journal article" date="2015" name="Nature">
        <title>Complex archaea that bridge the gap between prokaryotes and eukaryotes.</title>
        <authorList>
            <person name="Spang A."/>
            <person name="Saw J.H."/>
            <person name="Jorgensen S.L."/>
            <person name="Zaremba-Niedzwiedzka K."/>
            <person name="Martijn J."/>
            <person name="Lind A.E."/>
            <person name="van Eijk R."/>
            <person name="Schleper C."/>
            <person name="Guy L."/>
            <person name="Ettema T.J."/>
        </authorList>
    </citation>
    <scope>NUCLEOTIDE SEQUENCE</scope>
</reference>